<dbReference type="AlphaFoldDB" id="A0A8H2JBX3"/>
<name>A0A8H2JBX3_MYCMU</name>
<dbReference type="SUPFAM" id="SSF54909">
    <property type="entry name" value="Dimeric alpha+beta barrel"/>
    <property type="match status" value="2"/>
</dbReference>
<evidence type="ECO:0008006" key="2">
    <source>
        <dbReference type="Google" id="ProtNLM"/>
    </source>
</evidence>
<proteinExistence type="predicted"/>
<dbReference type="EMBL" id="POTL01000001">
    <property type="protein sequence ID" value="TLH53154.1"/>
    <property type="molecule type" value="Genomic_DNA"/>
</dbReference>
<reference evidence="1" key="1">
    <citation type="submission" date="2018-01" db="EMBL/GenBank/DDBJ databases">
        <title>Comparative genomics of Mycobacterium mucogenicum and Mycobacterium neoaurum clade members emphasizing tRNA and non-coding RNA.</title>
        <authorList>
            <person name="Behra P.R.K."/>
            <person name="Pettersson B.M.F."/>
            <person name="Das S."/>
            <person name="Dasgupta S."/>
            <person name="Kirsebom L.A."/>
        </authorList>
    </citation>
    <scope>NUCLEOTIDE SEQUENCE</scope>
    <source>
        <strain evidence="1">DSM 44124</strain>
    </source>
</reference>
<dbReference type="InterPro" id="IPR011008">
    <property type="entry name" value="Dimeric_a/b-barrel"/>
</dbReference>
<organism evidence="1">
    <name type="scientific">Mycolicibacterium mucogenicum DSM 44124</name>
    <dbReference type="NCBI Taxonomy" id="1226753"/>
    <lineage>
        <taxon>Bacteria</taxon>
        <taxon>Bacillati</taxon>
        <taxon>Actinomycetota</taxon>
        <taxon>Actinomycetes</taxon>
        <taxon>Mycobacteriales</taxon>
        <taxon>Mycobacteriaceae</taxon>
        <taxon>Mycolicibacterium</taxon>
    </lineage>
</organism>
<comment type="caution">
    <text evidence="1">The sequence shown here is derived from an EMBL/GenBank/DDBJ whole genome shotgun (WGS) entry which is preliminary data.</text>
</comment>
<gene>
    <name evidence="1" type="ORF">C1S78_12965</name>
</gene>
<accession>A0A8H2JBX3</accession>
<dbReference type="Gene3D" id="3.30.70.100">
    <property type="match status" value="1"/>
</dbReference>
<evidence type="ECO:0000313" key="1">
    <source>
        <dbReference type="EMBL" id="TLH53154.1"/>
    </source>
</evidence>
<sequence>MKRGWTVFARSTTMMASPDQIDAGVAYIRDEVMPVLQELPGSVGLSLMVDRATGRCIATSAWESEDALHYSAGEGRRLRNLAAERFGGGAPLVEEWEIAVLHRERGNGACVRATWLTVPPDLMEAGIDYYRDTVLRQIEHLPGFCSASLLVDRGSGRAVSSASFRTRELMEDYWEQATALKVESVQAAGASEIDDCAFDLAIAHLRVPELV</sequence>
<protein>
    <recommendedName>
        <fullName evidence="2">Antibiotic biosynthesis monooxygenase</fullName>
    </recommendedName>
</protein>